<dbReference type="PANTHER" id="PTHR43875:SF1">
    <property type="entry name" value="OSMOPROTECTIVE COMPOUNDS UPTAKE ATP-BINDING PROTEIN GGTA"/>
    <property type="match status" value="1"/>
</dbReference>
<dbReference type="InterPro" id="IPR015855">
    <property type="entry name" value="ABC_transpr_MalK-like"/>
</dbReference>
<dbReference type="PROSITE" id="PS50893">
    <property type="entry name" value="ABC_TRANSPORTER_2"/>
    <property type="match status" value="1"/>
</dbReference>
<evidence type="ECO:0000313" key="5">
    <source>
        <dbReference type="EMBL" id="CDR27006.1"/>
    </source>
</evidence>
<organism evidence="5 6">
    <name type="scientific">Staphylococcus schweitzeri</name>
    <dbReference type="NCBI Taxonomy" id="1654388"/>
    <lineage>
        <taxon>Bacteria</taxon>
        <taxon>Bacillati</taxon>
        <taxon>Bacillota</taxon>
        <taxon>Bacilli</taxon>
        <taxon>Bacillales</taxon>
        <taxon>Staphylococcaceae</taxon>
        <taxon>Staphylococcus</taxon>
    </lineage>
</organism>
<gene>
    <name evidence="5" type="primary">malK</name>
    <name evidence="5" type="ORF">ERS140147_00303</name>
</gene>
<dbReference type="FunFam" id="2.40.50.100:FF:000069">
    <property type="entry name" value="Putative maltose ABC transporter, ATP-binding protein"/>
    <property type="match status" value="1"/>
</dbReference>
<dbReference type="Gene3D" id="2.40.50.100">
    <property type="match status" value="1"/>
</dbReference>
<dbReference type="InterPro" id="IPR017871">
    <property type="entry name" value="ABC_transporter-like_CS"/>
</dbReference>
<dbReference type="Pfam" id="PF00005">
    <property type="entry name" value="ABC_tran"/>
    <property type="match status" value="1"/>
</dbReference>
<dbReference type="EC" id="3.6.3.20" evidence="5"/>
<dbReference type="Gene3D" id="2.40.50.140">
    <property type="entry name" value="Nucleic acid-binding proteins"/>
    <property type="match status" value="1"/>
</dbReference>
<keyword evidence="1" id="KW-0813">Transport</keyword>
<dbReference type="InterPro" id="IPR047641">
    <property type="entry name" value="ABC_transpr_MalK/UgpC-like"/>
</dbReference>
<dbReference type="Pfam" id="PF17912">
    <property type="entry name" value="OB_MalK"/>
    <property type="match status" value="1"/>
</dbReference>
<feature type="domain" description="ABC transporter" evidence="4">
    <location>
        <begin position="4"/>
        <end position="235"/>
    </location>
</feature>
<evidence type="ECO:0000259" key="4">
    <source>
        <dbReference type="PROSITE" id="PS50893"/>
    </source>
</evidence>
<dbReference type="Pfam" id="PF03459">
    <property type="entry name" value="TOBE"/>
    <property type="match status" value="1"/>
</dbReference>
<evidence type="ECO:0000256" key="1">
    <source>
        <dbReference type="ARBA" id="ARBA00022448"/>
    </source>
</evidence>
<dbReference type="GO" id="GO:0055052">
    <property type="term" value="C:ATP-binding cassette (ABC) transporter complex, substrate-binding subunit-containing"/>
    <property type="evidence" value="ECO:0007669"/>
    <property type="project" value="TreeGrafter"/>
</dbReference>
<dbReference type="InterPro" id="IPR003593">
    <property type="entry name" value="AAA+_ATPase"/>
</dbReference>
<dbReference type="PANTHER" id="PTHR43875">
    <property type="entry name" value="MALTODEXTRIN IMPORT ATP-BINDING PROTEIN MSMX"/>
    <property type="match status" value="1"/>
</dbReference>
<dbReference type="SUPFAM" id="SSF50331">
    <property type="entry name" value="MOP-like"/>
    <property type="match status" value="1"/>
</dbReference>
<dbReference type="AlphaFoldDB" id="A0A077UET7"/>
<proteinExistence type="predicted"/>
<dbReference type="InterPro" id="IPR012340">
    <property type="entry name" value="NA-bd_OB-fold"/>
</dbReference>
<dbReference type="GO" id="GO:0140359">
    <property type="term" value="F:ABC-type transporter activity"/>
    <property type="evidence" value="ECO:0007669"/>
    <property type="project" value="InterPro"/>
</dbReference>
<dbReference type="PROSITE" id="PS00211">
    <property type="entry name" value="ABC_TRANSPORTER_1"/>
    <property type="match status" value="1"/>
</dbReference>
<name>A0A077UET7_9STAP</name>
<sequence length="365" mass="41348">MAELKLEHIKKTYDNNNTVVKDFNLHITDKEFIVFVGPSGCGKSTTLRMVAGLESITSGDFYIDGERMNDVEPKNRDIAMVFQNYALYPHMTVFENMAFGLKLRKVNKKEIEQKVNEAAEILGLTEYLGRKPKALSGGQRQRVALGRAIVRDAKVFLMDEPLSNLDAKLRVQMRTEILKLHKRLNTTTIYVTHDQTEALTMASRIVVLKDGDIMQVGTPREIYDAPNCIFVAQFIGSPAMNMLNAKVEMDGLKVGTHHFKLHNKKFEKLKAAGYLDKEIILGVRAEDIHEEPIFIQTSPETQFESEVVVSELLGSEIMVHSTFQGMELISKLDSRTQVMANDKITLAFDMNKCHFFDEKTGNRIV</sequence>
<dbReference type="NCBIfam" id="NF008653">
    <property type="entry name" value="PRK11650.1"/>
    <property type="match status" value="1"/>
</dbReference>
<keyword evidence="5" id="KW-0378">Hydrolase</keyword>
<dbReference type="RefSeq" id="WP_047529154.1">
    <property type="nucleotide sequence ID" value="NZ_CCEH01000002.1"/>
</dbReference>
<dbReference type="CDD" id="cd03301">
    <property type="entry name" value="ABC_MalK_N"/>
    <property type="match status" value="1"/>
</dbReference>
<keyword evidence="2" id="KW-0547">Nucleotide-binding</keyword>
<dbReference type="EMBL" id="CCEH01000002">
    <property type="protein sequence ID" value="CDR27006.1"/>
    <property type="molecule type" value="Genomic_DNA"/>
</dbReference>
<dbReference type="InterPro" id="IPR027417">
    <property type="entry name" value="P-loop_NTPase"/>
</dbReference>
<dbReference type="InterPro" id="IPR040582">
    <property type="entry name" value="OB_MalK-like"/>
</dbReference>
<evidence type="ECO:0000256" key="2">
    <source>
        <dbReference type="ARBA" id="ARBA00022741"/>
    </source>
</evidence>
<dbReference type="SUPFAM" id="SSF52540">
    <property type="entry name" value="P-loop containing nucleoside triphosphate hydrolases"/>
    <property type="match status" value="1"/>
</dbReference>
<dbReference type="FunFam" id="3.40.50.300:FF:000042">
    <property type="entry name" value="Maltose/maltodextrin ABC transporter, ATP-binding protein"/>
    <property type="match status" value="1"/>
</dbReference>
<dbReference type="EC" id="3.6.3.19" evidence="5"/>
<dbReference type="Gene3D" id="3.40.50.300">
    <property type="entry name" value="P-loop containing nucleotide triphosphate hydrolases"/>
    <property type="match status" value="1"/>
</dbReference>
<dbReference type="Proteomes" id="UP000044616">
    <property type="component" value="Unassembled WGS sequence"/>
</dbReference>
<dbReference type="GO" id="GO:0005524">
    <property type="term" value="F:ATP binding"/>
    <property type="evidence" value="ECO:0007669"/>
    <property type="project" value="UniProtKB-KW"/>
</dbReference>
<reference evidence="5 6" key="1">
    <citation type="submission" date="2014-05" db="EMBL/GenBank/DDBJ databases">
        <authorList>
            <person name="Aslett A.Martin."/>
            <person name="De Silva Nishadi"/>
        </authorList>
    </citation>
    <scope>NUCLEOTIDE SEQUENCE [LARGE SCALE GENOMIC DNA]</scope>
</reference>
<protein>
    <submittedName>
        <fullName evidence="5">Maltose/maltodextrin transport ATP-binding protein MalK; Multiple sugar ABC transporter, ATP-binding protein</fullName>
        <ecNumber evidence="5">3.6.3.19</ecNumber>
        <ecNumber evidence="5">3.6.3.20</ecNumber>
    </submittedName>
</protein>
<dbReference type="GO" id="GO:0016887">
    <property type="term" value="F:ATP hydrolysis activity"/>
    <property type="evidence" value="ECO:0007669"/>
    <property type="project" value="InterPro"/>
</dbReference>
<accession>A0A077UET7</accession>
<dbReference type="GO" id="GO:0008643">
    <property type="term" value="P:carbohydrate transport"/>
    <property type="evidence" value="ECO:0007669"/>
    <property type="project" value="InterPro"/>
</dbReference>
<keyword evidence="3 5" id="KW-0067">ATP-binding</keyword>
<dbReference type="SMART" id="SM00382">
    <property type="entry name" value="AAA"/>
    <property type="match status" value="1"/>
</dbReference>
<dbReference type="InterPro" id="IPR003439">
    <property type="entry name" value="ABC_transporter-like_ATP-bd"/>
</dbReference>
<evidence type="ECO:0000313" key="6">
    <source>
        <dbReference type="Proteomes" id="UP000044616"/>
    </source>
</evidence>
<evidence type="ECO:0000256" key="3">
    <source>
        <dbReference type="ARBA" id="ARBA00022840"/>
    </source>
</evidence>
<dbReference type="InterPro" id="IPR008995">
    <property type="entry name" value="Mo/tungstate-bd_C_term_dom"/>
</dbReference>
<dbReference type="InterPro" id="IPR005116">
    <property type="entry name" value="Transp-assoc_OB_typ1"/>
</dbReference>